<reference evidence="3 4" key="1">
    <citation type="submission" date="2018-06" db="EMBL/GenBank/DDBJ databases">
        <authorList>
            <consortium name="Pathogen Informatics"/>
            <person name="Doyle S."/>
        </authorList>
    </citation>
    <scope>NUCLEOTIDE SEQUENCE [LARGE SCALE GENOMIC DNA]</scope>
    <source>
        <strain evidence="1 3">NCTC9140</strain>
        <strain evidence="2 4">NCTC9617</strain>
    </source>
</reference>
<evidence type="ECO:0000313" key="3">
    <source>
        <dbReference type="Proteomes" id="UP000254938"/>
    </source>
</evidence>
<dbReference type="AlphaFoldDB" id="A0A171C3M2"/>
<evidence type="ECO:0008006" key="5">
    <source>
        <dbReference type="Google" id="ProtNLM"/>
    </source>
</evidence>
<dbReference type="RefSeq" id="WP_004135670.1">
    <property type="nucleotide sequence ID" value="NZ_BIHT01000009.1"/>
</dbReference>
<evidence type="ECO:0000313" key="2">
    <source>
        <dbReference type="EMBL" id="STW48712.1"/>
    </source>
</evidence>
<name>A0A171C3M2_KLEPN</name>
<accession>A0A171C3M2</accession>
<sequence>MNIKCECTDMRTSVGPHNTLTVELEDVVLSGTVNSREVLMQLDWDVVIECLAEHGYVITHREKAA</sequence>
<protein>
    <recommendedName>
        <fullName evidence="5">Thioredoxin reductase</fullName>
    </recommendedName>
</protein>
<gene>
    <name evidence="1" type="ORF">NCTC9140_02476</name>
    <name evidence="2" type="ORF">NCTC9617_05320</name>
</gene>
<evidence type="ECO:0000313" key="4">
    <source>
        <dbReference type="Proteomes" id="UP000255167"/>
    </source>
</evidence>
<dbReference type="Proteomes" id="UP000254938">
    <property type="component" value="Unassembled WGS sequence"/>
</dbReference>
<dbReference type="EMBL" id="UGKQ01000007">
    <property type="protein sequence ID" value="STS80758.1"/>
    <property type="molecule type" value="Genomic_DNA"/>
</dbReference>
<proteinExistence type="predicted"/>
<dbReference type="EMBL" id="UGNC01000005">
    <property type="protein sequence ID" value="STW48712.1"/>
    <property type="molecule type" value="Genomic_DNA"/>
</dbReference>
<dbReference type="Proteomes" id="UP000255167">
    <property type="component" value="Unassembled WGS sequence"/>
</dbReference>
<evidence type="ECO:0000313" key="1">
    <source>
        <dbReference type="EMBL" id="STS80758.1"/>
    </source>
</evidence>
<organism evidence="2 4">
    <name type="scientific">Klebsiella pneumoniae</name>
    <dbReference type="NCBI Taxonomy" id="573"/>
    <lineage>
        <taxon>Bacteria</taxon>
        <taxon>Pseudomonadati</taxon>
        <taxon>Pseudomonadota</taxon>
        <taxon>Gammaproteobacteria</taxon>
        <taxon>Enterobacterales</taxon>
        <taxon>Enterobacteriaceae</taxon>
        <taxon>Klebsiella/Raoultella group</taxon>
        <taxon>Klebsiella</taxon>
        <taxon>Klebsiella pneumoniae complex</taxon>
    </lineage>
</organism>